<name>A0A172WKD8_STUST</name>
<organism evidence="1 2">
    <name type="scientific">Stutzerimonas stutzeri</name>
    <name type="common">Pseudomonas stutzeri</name>
    <dbReference type="NCBI Taxonomy" id="316"/>
    <lineage>
        <taxon>Bacteria</taxon>
        <taxon>Pseudomonadati</taxon>
        <taxon>Pseudomonadota</taxon>
        <taxon>Gammaproteobacteria</taxon>
        <taxon>Pseudomonadales</taxon>
        <taxon>Pseudomonadaceae</taxon>
        <taxon>Stutzerimonas</taxon>
    </lineage>
</organism>
<proteinExistence type="predicted"/>
<gene>
    <name evidence="1" type="ORF">PS273GM_00650</name>
</gene>
<accession>A0A172WKD8</accession>
<sequence>MRRPSTRAMRRFEVLSRIGVKLLKATLTAESESVSFILLLVLAVLLDLHSADWVPDHFGVVSAGRLMCIVIGGHRKLLLR</sequence>
<dbReference type="Proteomes" id="UP000077787">
    <property type="component" value="Chromosome"/>
</dbReference>
<dbReference type="EMBL" id="CP015641">
    <property type="protein sequence ID" value="ANF23755.1"/>
    <property type="molecule type" value="Genomic_DNA"/>
</dbReference>
<evidence type="ECO:0000313" key="2">
    <source>
        <dbReference type="Proteomes" id="UP000077787"/>
    </source>
</evidence>
<protein>
    <submittedName>
        <fullName evidence="1">Uncharacterized protein</fullName>
    </submittedName>
</protein>
<evidence type="ECO:0000313" key="1">
    <source>
        <dbReference type="EMBL" id="ANF23755.1"/>
    </source>
</evidence>
<dbReference type="AlphaFoldDB" id="A0A172WKD8"/>
<reference evidence="1 2" key="1">
    <citation type="submission" date="2016-05" db="EMBL/GenBank/DDBJ databases">
        <title>Genome sequence of Pseudomonas stutzeri 273 and identification of the exopolysaccharide biosynthesis locus.</title>
        <authorList>
            <person name="Wu S."/>
            <person name="Sun C."/>
        </authorList>
    </citation>
    <scope>NUCLEOTIDE SEQUENCE [LARGE SCALE GENOMIC DNA]</scope>
    <source>
        <strain evidence="1 2">273</strain>
    </source>
</reference>